<dbReference type="InterPro" id="IPR020930">
    <property type="entry name" value="Ribosomal_uL5_bac-type"/>
</dbReference>
<dbReference type="GO" id="GO:0006412">
    <property type="term" value="P:translation"/>
    <property type="evidence" value="ECO:0000318"/>
    <property type="project" value="GO_Central"/>
</dbReference>
<dbReference type="PANTHER" id="PTHR33284:SF2">
    <property type="entry name" value="RIBOSOMAL PROTEIN L25_GLN-TRNA SYNTHETASE, ANTI-CODON-BINDING DOMAIN-CONTAINING PROTEIN"/>
    <property type="match status" value="1"/>
</dbReference>
<dbReference type="PANTHER" id="PTHR33284">
    <property type="entry name" value="RIBOSOMAL PROTEIN L25/GLN-TRNA SYNTHETASE, ANTI-CODON-BINDING DOMAIN-CONTAINING PROTEIN"/>
    <property type="match status" value="1"/>
</dbReference>
<keyword evidence="1" id="KW-0689">Ribosomal protein</keyword>
<feature type="domain" description="Large ribosomal subunit protein bL25 beta" evidence="3">
    <location>
        <begin position="154"/>
        <end position="237"/>
    </location>
</feature>
<dbReference type="InterPro" id="IPR011035">
    <property type="entry name" value="Ribosomal_bL25/Gln-tRNA_synth"/>
</dbReference>
<dbReference type="Proteomes" id="UP000091857">
    <property type="component" value="Chromosome 12"/>
</dbReference>
<dbReference type="Gene3D" id="2.170.120.20">
    <property type="entry name" value="Ribosomal protein L25, beta domain"/>
    <property type="match status" value="1"/>
</dbReference>
<dbReference type="Pfam" id="PF14693">
    <property type="entry name" value="Ribosomal_TL5_C"/>
    <property type="match status" value="1"/>
</dbReference>
<dbReference type="GO" id="GO:0003735">
    <property type="term" value="F:structural constituent of ribosome"/>
    <property type="evidence" value="ECO:0007669"/>
    <property type="project" value="InterPro"/>
</dbReference>
<sequence>MAQWWRCLRTVVGQSPSPPPQRQQSLYSLSSLYHTIQAIPREYTGSRVAARDRAQGRIPAVVFSQPLFDKNPSSPSISRKQLLTTERKQIHSILKSVELPFFCSTTFQLQIRAGAGSSVLLDSRRVLPIKIHRDEETGKILNLVFVWADEGTELKVDVPIVFKGEEDCPGLKKGGHFKRVRNSLKFLCPADQIPANIEVDVSNIDIGGRVLMRDIEFHPSLKLLSKNEELPICKIVAIKSENPEPVQV</sequence>
<evidence type="ECO:0000313" key="5">
    <source>
        <dbReference type="Proteomes" id="UP000091857"/>
    </source>
</evidence>
<dbReference type="InterPro" id="IPR029751">
    <property type="entry name" value="Ribosomal_L25_dom"/>
</dbReference>
<comment type="caution">
    <text evidence="4">The sequence shown here is derived from an EMBL/GenBank/DDBJ whole genome shotgun (WGS) entry which is preliminary data.</text>
</comment>
<accession>A0A2C9UUZ2</accession>
<dbReference type="OMA" id="NMPICKI"/>
<dbReference type="EMBL" id="CM004398">
    <property type="protein sequence ID" value="OAY35346.1"/>
    <property type="molecule type" value="Genomic_DNA"/>
</dbReference>
<dbReference type="GO" id="GO:0022625">
    <property type="term" value="C:cytosolic large ribosomal subunit"/>
    <property type="evidence" value="ECO:0000318"/>
    <property type="project" value="GO_Central"/>
</dbReference>
<organism evidence="4 5">
    <name type="scientific">Manihot esculenta</name>
    <name type="common">Cassava</name>
    <name type="synonym">Jatropha manihot</name>
    <dbReference type="NCBI Taxonomy" id="3983"/>
    <lineage>
        <taxon>Eukaryota</taxon>
        <taxon>Viridiplantae</taxon>
        <taxon>Streptophyta</taxon>
        <taxon>Embryophyta</taxon>
        <taxon>Tracheophyta</taxon>
        <taxon>Spermatophyta</taxon>
        <taxon>Magnoliopsida</taxon>
        <taxon>eudicotyledons</taxon>
        <taxon>Gunneridae</taxon>
        <taxon>Pentapetalae</taxon>
        <taxon>rosids</taxon>
        <taxon>fabids</taxon>
        <taxon>Malpighiales</taxon>
        <taxon>Euphorbiaceae</taxon>
        <taxon>Crotonoideae</taxon>
        <taxon>Manihoteae</taxon>
        <taxon>Manihot</taxon>
    </lineage>
</organism>
<dbReference type="GO" id="GO:0008097">
    <property type="term" value="F:5S rRNA binding"/>
    <property type="evidence" value="ECO:0000318"/>
    <property type="project" value="GO_Central"/>
</dbReference>
<dbReference type="AlphaFoldDB" id="A0A2C9UUZ2"/>
<protein>
    <recommendedName>
        <fullName evidence="3">Large ribosomal subunit protein bL25 beta domain-containing protein</fullName>
    </recommendedName>
</protein>
<name>A0A2C9UUZ2_MANES</name>
<dbReference type="InterPro" id="IPR037121">
    <property type="entry name" value="Ribosomal_bL25_C"/>
</dbReference>
<dbReference type="FunFam" id="2.170.120.20:FF:000006">
    <property type="entry name" value="Ribosomal protein L25/Gln-tRNA synthetase, anti-codon-binding domain-containing protein"/>
    <property type="match status" value="1"/>
</dbReference>
<evidence type="ECO:0000259" key="3">
    <source>
        <dbReference type="Pfam" id="PF14693"/>
    </source>
</evidence>
<evidence type="ECO:0000256" key="2">
    <source>
        <dbReference type="ARBA" id="ARBA00023274"/>
    </source>
</evidence>
<evidence type="ECO:0000256" key="1">
    <source>
        <dbReference type="ARBA" id="ARBA00022980"/>
    </source>
</evidence>
<dbReference type="STRING" id="3983.A0A2C9UUZ2"/>
<proteinExistence type="predicted"/>
<dbReference type="OrthoDB" id="193674at2759"/>
<evidence type="ECO:0000313" key="4">
    <source>
        <dbReference type="EMBL" id="OAY35346.1"/>
    </source>
</evidence>
<keyword evidence="2" id="KW-0687">Ribonucleoprotein</keyword>
<keyword evidence="5" id="KW-1185">Reference proteome</keyword>
<dbReference type="CDD" id="cd00495">
    <property type="entry name" value="Ribosomal_L25_TL5_CTC"/>
    <property type="match status" value="1"/>
</dbReference>
<dbReference type="Gramene" id="Manes.12G093600.1.v8.1">
    <property type="protein sequence ID" value="Manes.12G093600.1.v8.1.CDS"/>
    <property type="gene ID" value="Manes.12G093600.v8.1"/>
</dbReference>
<reference evidence="5" key="1">
    <citation type="journal article" date="2016" name="Nat. Biotechnol.">
        <title>Sequencing wild and cultivated cassava and related species reveals extensive interspecific hybridization and genetic diversity.</title>
        <authorList>
            <person name="Bredeson J.V."/>
            <person name="Lyons J.B."/>
            <person name="Prochnik S.E."/>
            <person name="Wu G.A."/>
            <person name="Ha C.M."/>
            <person name="Edsinger-Gonzales E."/>
            <person name="Grimwood J."/>
            <person name="Schmutz J."/>
            <person name="Rabbi I.Y."/>
            <person name="Egesi C."/>
            <person name="Nauluvula P."/>
            <person name="Lebot V."/>
            <person name="Ndunguru J."/>
            <person name="Mkamilo G."/>
            <person name="Bart R.S."/>
            <person name="Setter T.L."/>
            <person name="Gleadow R.M."/>
            <person name="Kulakow P."/>
            <person name="Ferguson M.E."/>
            <person name="Rounsley S."/>
            <person name="Rokhsar D.S."/>
        </authorList>
    </citation>
    <scope>NUCLEOTIDE SEQUENCE [LARGE SCALE GENOMIC DNA]</scope>
    <source>
        <strain evidence="5">cv. AM560-2</strain>
    </source>
</reference>
<dbReference type="SUPFAM" id="SSF50715">
    <property type="entry name" value="Ribosomal protein L25-like"/>
    <property type="match status" value="1"/>
</dbReference>
<dbReference type="Gene3D" id="2.40.240.10">
    <property type="entry name" value="Ribosomal Protein L25, Chain P"/>
    <property type="match status" value="1"/>
</dbReference>
<dbReference type="InterPro" id="IPR020056">
    <property type="entry name" value="Rbsml_bL25/Gln-tRNA_synth_N"/>
</dbReference>
<dbReference type="InterPro" id="IPR020057">
    <property type="entry name" value="Ribosomal_bL25_b-dom"/>
</dbReference>
<gene>
    <name evidence="4" type="ORF">MANES_12G093600v8</name>
</gene>